<protein>
    <submittedName>
        <fullName evidence="1">Uncharacterized protein</fullName>
    </submittedName>
</protein>
<comment type="caution">
    <text evidence="1">The sequence shown here is derived from an EMBL/GenBank/DDBJ whole genome shotgun (WGS) entry which is preliminary data.</text>
</comment>
<evidence type="ECO:0000313" key="1">
    <source>
        <dbReference type="EMBL" id="SPO00619.1"/>
    </source>
</evidence>
<dbReference type="Proteomes" id="UP001187682">
    <property type="component" value="Unassembled WGS sequence"/>
</dbReference>
<keyword evidence="2" id="KW-1185">Reference proteome</keyword>
<organism evidence="1 2">
    <name type="scientific">Cephalotrichum gorgonifer</name>
    <dbReference type="NCBI Taxonomy" id="2041049"/>
    <lineage>
        <taxon>Eukaryota</taxon>
        <taxon>Fungi</taxon>
        <taxon>Dikarya</taxon>
        <taxon>Ascomycota</taxon>
        <taxon>Pezizomycotina</taxon>
        <taxon>Sordariomycetes</taxon>
        <taxon>Hypocreomycetidae</taxon>
        <taxon>Microascales</taxon>
        <taxon>Microascaceae</taxon>
        <taxon>Cephalotrichum</taxon>
    </lineage>
</organism>
<gene>
    <name evidence="1" type="ORF">DNG_03368</name>
</gene>
<proteinExistence type="predicted"/>
<dbReference type="AlphaFoldDB" id="A0AAE8MUQ6"/>
<sequence>MTSRILELFLDPIANRSQV</sequence>
<accession>A0AAE8MUQ6</accession>
<dbReference type="EMBL" id="ONZQ02000004">
    <property type="protein sequence ID" value="SPO00619.1"/>
    <property type="molecule type" value="Genomic_DNA"/>
</dbReference>
<name>A0AAE8MUQ6_9PEZI</name>
<evidence type="ECO:0000313" key="2">
    <source>
        <dbReference type="Proteomes" id="UP001187682"/>
    </source>
</evidence>
<reference evidence="1" key="1">
    <citation type="submission" date="2018-03" db="EMBL/GenBank/DDBJ databases">
        <authorList>
            <person name="Guldener U."/>
        </authorList>
    </citation>
    <scope>NUCLEOTIDE SEQUENCE</scope>
</reference>